<comment type="caution">
    <text evidence="2">The sequence shown here is derived from an EMBL/GenBank/DDBJ whole genome shotgun (WGS) entry which is preliminary data.</text>
</comment>
<evidence type="ECO:0000313" key="2">
    <source>
        <dbReference type="EMBL" id="MBB5322542.1"/>
    </source>
</evidence>
<keyword evidence="2" id="KW-0808">Transferase</keyword>
<accession>A0A840UBY7</accession>
<dbReference type="AlphaFoldDB" id="A0A840UBY7"/>
<evidence type="ECO:0000313" key="3">
    <source>
        <dbReference type="Proteomes" id="UP000591735"/>
    </source>
</evidence>
<keyword evidence="3" id="KW-1185">Reference proteome</keyword>
<organism evidence="2 3">
    <name type="scientific">Marinobacter oulmenensis</name>
    <dbReference type="NCBI Taxonomy" id="643747"/>
    <lineage>
        <taxon>Bacteria</taxon>
        <taxon>Pseudomonadati</taxon>
        <taxon>Pseudomonadota</taxon>
        <taxon>Gammaproteobacteria</taxon>
        <taxon>Pseudomonadales</taxon>
        <taxon>Marinobacteraceae</taxon>
        <taxon>Marinobacter</taxon>
    </lineage>
</organism>
<dbReference type="InterPro" id="IPR016181">
    <property type="entry name" value="Acyl_CoA_acyltransferase"/>
</dbReference>
<dbReference type="Gene3D" id="3.40.630.30">
    <property type="match status" value="1"/>
</dbReference>
<feature type="domain" description="N-acetyltransferase" evidence="1">
    <location>
        <begin position="17"/>
        <end position="181"/>
    </location>
</feature>
<dbReference type="Proteomes" id="UP000591735">
    <property type="component" value="Unassembled WGS sequence"/>
</dbReference>
<dbReference type="GO" id="GO:0016747">
    <property type="term" value="F:acyltransferase activity, transferring groups other than amino-acyl groups"/>
    <property type="evidence" value="ECO:0007669"/>
    <property type="project" value="InterPro"/>
</dbReference>
<dbReference type="PANTHER" id="PTHR43415">
    <property type="entry name" value="SPERMIDINE N(1)-ACETYLTRANSFERASE"/>
    <property type="match status" value="1"/>
</dbReference>
<dbReference type="PANTHER" id="PTHR43415:SF3">
    <property type="entry name" value="GNAT-FAMILY ACETYLTRANSFERASE"/>
    <property type="match status" value="1"/>
</dbReference>
<evidence type="ECO:0000259" key="1">
    <source>
        <dbReference type="PROSITE" id="PS51186"/>
    </source>
</evidence>
<dbReference type="RefSeq" id="WP_183705843.1">
    <property type="nucleotide sequence ID" value="NZ_JACHFE010000009.1"/>
</dbReference>
<reference evidence="2 3" key="1">
    <citation type="submission" date="2020-08" db="EMBL/GenBank/DDBJ databases">
        <title>Genomic Encyclopedia of Type Strains, Phase IV (KMG-IV): sequencing the most valuable type-strain genomes for metagenomic binning, comparative biology and taxonomic classification.</title>
        <authorList>
            <person name="Goeker M."/>
        </authorList>
    </citation>
    <scope>NUCLEOTIDE SEQUENCE [LARGE SCALE GENOMIC DNA]</scope>
    <source>
        <strain evidence="2 3">DSM 22359</strain>
    </source>
</reference>
<dbReference type="PROSITE" id="PS51186">
    <property type="entry name" value="GNAT"/>
    <property type="match status" value="1"/>
</dbReference>
<dbReference type="Pfam" id="PF13302">
    <property type="entry name" value="Acetyltransf_3"/>
    <property type="match status" value="1"/>
</dbReference>
<dbReference type="InterPro" id="IPR000182">
    <property type="entry name" value="GNAT_dom"/>
</dbReference>
<sequence>MTDREVKPPVTLSGYQVTLRDVARDDLEMIRNWRNDPETRQHMLSQETISPEQQSAWFDRLQSDPCQRQWLILYRDKPIGVASIKSVDEGVPLDAASRVEPGLYIADLAYRGNILAFAPTLLMNDYCFGQLGASELQATVKEDNEAALRYNRKLGYREVEHQSGLVRIALGPEDYEVSSAPIKAFLSRPVRR</sequence>
<name>A0A840UBY7_9GAMM</name>
<gene>
    <name evidence="2" type="ORF">HNR38_003049</name>
</gene>
<dbReference type="EMBL" id="JACHFE010000009">
    <property type="protein sequence ID" value="MBB5322542.1"/>
    <property type="molecule type" value="Genomic_DNA"/>
</dbReference>
<proteinExistence type="predicted"/>
<protein>
    <submittedName>
        <fullName evidence="2">RimJ/RimL family protein N-acetyltransferase</fullName>
    </submittedName>
</protein>
<dbReference type="SUPFAM" id="SSF55729">
    <property type="entry name" value="Acyl-CoA N-acyltransferases (Nat)"/>
    <property type="match status" value="1"/>
</dbReference>